<accession>A0A7M1B2I0</accession>
<reference evidence="2 3" key="1">
    <citation type="submission" date="2019-06" db="EMBL/GenBank/DDBJ databases">
        <title>Sulfurimonas gotlandica sp. nov., a chemoautotrophic and psychrotolerant epsilonproteobacterium isolated from a pelagic redoxcline, and an emended description of the genus Sulfurimonas.</title>
        <authorList>
            <person name="Wang S."/>
            <person name="Jiang L."/>
            <person name="Shao Z."/>
        </authorList>
    </citation>
    <scope>NUCLEOTIDE SEQUENCE [LARGE SCALE GENOMIC DNA]</scope>
    <source>
        <strain evidence="2 3">S2-6</strain>
    </source>
</reference>
<dbReference type="KEGG" id="ssei:FJR45_08410"/>
<keyword evidence="1" id="KW-1133">Transmembrane helix</keyword>
<evidence type="ECO:0000313" key="2">
    <source>
        <dbReference type="EMBL" id="QOP43969.1"/>
    </source>
</evidence>
<organism evidence="2 3">
    <name type="scientific">Sulfurimonas sediminis</name>
    <dbReference type="NCBI Taxonomy" id="2590020"/>
    <lineage>
        <taxon>Bacteria</taxon>
        <taxon>Pseudomonadati</taxon>
        <taxon>Campylobacterota</taxon>
        <taxon>Epsilonproteobacteria</taxon>
        <taxon>Campylobacterales</taxon>
        <taxon>Sulfurimonadaceae</taxon>
        <taxon>Sulfurimonas</taxon>
    </lineage>
</organism>
<evidence type="ECO:0000313" key="3">
    <source>
        <dbReference type="Proteomes" id="UP000593719"/>
    </source>
</evidence>
<dbReference type="AlphaFoldDB" id="A0A7M1B2I0"/>
<gene>
    <name evidence="2" type="ORF">FJR45_08410</name>
</gene>
<dbReference type="RefSeq" id="WP_193150151.1">
    <property type="nucleotide sequence ID" value="NZ_CP041235.1"/>
</dbReference>
<keyword evidence="1" id="KW-0812">Transmembrane</keyword>
<feature type="transmembrane region" description="Helical" evidence="1">
    <location>
        <begin position="29"/>
        <end position="49"/>
    </location>
</feature>
<feature type="transmembrane region" description="Helical" evidence="1">
    <location>
        <begin position="5"/>
        <end position="23"/>
    </location>
</feature>
<protein>
    <submittedName>
        <fullName evidence="2">Uncharacterized protein</fullName>
    </submittedName>
</protein>
<keyword evidence="3" id="KW-1185">Reference proteome</keyword>
<name>A0A7M1B2I0_9BACT</name>
<sequence length="96" mass="10900">MSLTFLLSIGIVLTIIFHFLGVYAGAKRIVWIAIILIWAAVISVATSEVKPKAYDDIKRMQGKYKDTDQLIDEAMPKVSVYEMIVIKNSYLKHEPQ</sequence>
<proteinExistence type="predicted"/>
<evidence type="ECO:0000256" key="1">
    <source>
        <dbReference type="SAM" id="Phobius"/>
    </source>
</evidence>
<dbReference type="EMBL" id="CP041235">
    <property type="protein sequence ID" value="QOP43969.1"/>
    <property type="molecule type" value="Genomic_DNA"/>
</dbReference>
<dbReference type="Proteomes" id="UP000593719">
    <property type="component" value="Chromosome"/>
</dbReference>
<keyword evidence="1" id="KW-0472">Membrane</keyword>